<evidence type="ECO:0000256" key="1">
    <source>
        <dbReference type="SAM" id="Phobius"/>
    </source>
</evidence>
<keyword evidence="1" id="KW-0812">Transmembrane</keyword>
<dbReference type="AlphaFoldDB" id="A0AA41YJW8"/>
<comment type="caution">
    <text evidence="2">The sequence shown here is derived from an EMBL/GenBank/DDBJ whole genome shotgun (WGS) entry which is preliminary data.</text>
</comment>
<dbReference type="Proteomes" id="UP001165679">
    <property type="component" value="Unassembled WGS sequence"/>
</dbReference>
<keyword evidence="1" id="KW-0472">Membrane</keyword>
<dbReference type="EMBL" id="JAPDNT010000001">
    <property type="protein sequence ID" value="MCW3473482.1"/>
    <property type="molecule type" value="Genomic_DNA"/>
</dbReference>
<dbReference type="PANTHER" id="PTHR34989:SF1">
    <property type="entry name" value="PROTEIN HDED"/>
    <property type="match status" value="1"/>
</dbReference>
<evidence type="ECO:0000313" key="3">
    <source>
        <dbReference type="Proteomes" id="UP001165679"/>
    </source>
</evidence>
<feature type="transmembrane region" description="Helical" evidence="1">
    <location>
        <begin position="115"/>
        <end position="135"/>
    </location>
</feature>
<reference evidence="2" key="1">
    <citation type="submission" date="2022-09" db="EMBL/GenBank/DDBJ databases">
        <title>Rhodovastum sp. nov. RN2-1 isolated from soil in Seongnam, South Korea.</title>
        <authorList>
            <person name="Le N.T."/>
        </authorList>
    </citation>
    <scope>NUCLEOTIDE SEQUENCE</scope>
    <source>
        <strain evidence="2">RN2-1</strain>
    </source>
</reference>
<dbReference type="GO" id="GO:0005886">
    <property type="term" value="C:plasma membrane"/>
    <property type="evidence" value="ECO:0007669"/>
    <property type="project" value="TreeGrafter"/>
</dbReference>
<reference evidence="2" key="2">
    <citation type="submission" date="2022-10" db="EMBL/GenBank/DDBJ databases">
        <authorList>
            <person name="Trinh H.N."/>
        </authorList>
    </citation>
    <scope>NUCLEOTIDE SEQUENCE</scope>
    <source>
        <strain evidence="2">RN2-1</strain>
    </source>
</reference>
<gene>
    <name evidence="2" type="ORF">OL599_02735</name>
</gene>
<accession>A0AA41YJW8</accession>
<dbReference type="InterPro" id="IPR005325">
    <property type="entry name" value="DUF308_memb"/>
</dbReference>
<organism evidence="2 3">
    <name type="scientific">Limobrevibacterium gyesilva</name>
    <dbReference type="NCBI Taxonomy" id="2991712"/>
    <lineage>
        <taxon>Bacteria</taxon>
        <taxon>Pseudomonadati</taxon>
        <taxon>Pseudomonadota</taxon>
        <taxon>Alphaproteobacteria</taxon>
        <taxon>Acetobacterales</taxon>
        <taxon>Acetobacteraceae</taxon>
        <taxon>Limobrevibacterium</taxon>
    </lineage>
</organism>
<dbReference type="PANTHER" id="PTHR34989">
    <property type="entry name" value="PROTEIN HDED"/>
    <property type="match status" value="1"/>
</dbReference>
<feature type="transmembrane region" description="Helical" evidence="1">
    <location>
        <begin position="85"/>
        <end position="108"/>
    </location>
</feature>
<protein>
    <submittedName>
        <fullName evidence="2">HdeD family acid-resistance protein</fullName>
    </submittedName>
</protein>
<dbReference type="InterPro" id="IPR052712">
    <property type="entry name" value="Acid_resist_chaperone_HdeD"/>
</dbReference>
<dbReference type="Pfam" id="PF03729">
    <property type="entry name" value="DUF308"/>
    <property type="match status" value="1"/>
</dbReference>
<keyword evidence="3" id="KW-1185">Reference proteome</keyword>
<feature type="transmembrane region" description="Helical" evidence="1">
    <location>
        <begin position="31"/>
        <end position="49"/>
    </location>
</feature>
<proteinExistence type="predicted"/>
<evidence type="ECO:0000313" key="2">
    <source>
        <dbReference type="EMBL" id="MCW3473482.1"/>
    </source>
</evidence>
<feature type="transmembrane region" description="Helical" evidence="1">
    <location>
        <begin position="147"/>
        <end position="166"/>
    </location>
</feature>
<keyword evidence="1" id="KW-1133">Transmembrane helix</keyword>
<feature type="transmembrane region" description="Helical" evidence="1">
    <location>
        <begin position="61"/>
        <end position="79"/>
    </location>
</feature>
<name>A0AA41YJW8_9PROT</name>
<sequence length="177" mass="18679">MSKWPWFLLLGVVLILCGVLAVMLPVLSTIAVSSVLGVVLSIAGVVKIIEALQVKEWAGSTWHLLIGAVEVVGGILIYLNPLKGALAVTLLIGIVFLIQGVMQIALAFRVKPQSGWGWLLIAGLVALGVCAAMTMKLRYTSFYTPGTMAGVALLVGGCAYVAIALANRRARRTPRPA</sequence>